<dbReference type="Proteomes" id="UP000813463">
    <property type="component" value="Chromosome 6"/>
</dbReference>
<name>A0A9R0ITQ6_SPIOL</name>
<dbReference type="PANTHER" id="PTHR11783">
    <property type="entry name" value="SULFOTRANSFERASE SULT"/>
    <property type="match status" value="1"/>
</dbReference>
<dbReference type="Pfam" id="PF00685">
    <property type="entry name" value="Sulfotransfer_1"/>
    <property type="match status" value="1"/>
</dbReference>
<dbReference type="GeneID" id="110794709"/>
<evidence type="ECO:0000256" key="1">
    <source>
        <dbReference type="ARBA" id="ARBA00005771"/>
    </source>
</evidence>
<organism evidence="5 6">
    <name type="scientific">Spinacia oleracea</name>
    <name type="common">Spinach</name>
    <dbReference type="NCBI Taxonomy" id="3562"/>
    <lineage>
        <taxon>Eukaryota</taxon>
        <taxon>Viridiplantae</taxon>
        <taxon>Streptophyta</taxon>
        <taxon>Embryophyta</taxon>
        <taxon>Tracheophyta</taxon>
        <taxon>Spermatophyta</taxon>
        <taxon>Magnoliopsida</taxon>
        <taxon>eudicotyledons</taxon>
        <taxon>Gunneridae</taxon>
        <taxon>Pentapetalae</taxon>
        <taxon>Caryophyllales</taxon>
        <taxon>Chenopodiaceae</taxon>
        <taxon>Chenopodioideae</taxon>
        <taxon>Anserineae</taxon>
        <taxon>Spinacia</taxon>
    </lineage>
</organism>
<evidence type="ECO:0000313" key="6">
    <source>
        <dbReference type="RefSeq" id="XP_021855367.2"/>
    </source>
</evidence>
<accession>A0A9R0ITQ6</accession>
<protein>
    <recommendedName>
        <fullName evidence="3">Sulfotransferase</fullName>
        <ecNumber evidence="3">2.8.2.-</ecNumber>
    </recommendedName>
</protein>
<proteinExistence type="inferred from homology"/>
<evidence type="ECO:0000313" key="5">
    <source>
        <dbReference type="Proteomes" id="UP000813463"/>
    </source>
</evidence>
<dbReference type="Gene3D" id="3.40.50.300">
    <property type="entry name" value="P-loop containing nucleotide triphosphate hydrolases"/>
    <property type="match status" value="1"/>
</dbReference>
<sequence length="352" mass="41328">MMNQNDNQTKETKLLQEEEVEQLKQCLPKTNFLGSKLELVNYQGFWCQSNAFKQIFHYQTHFQARNSDIFLASLPKTVTTWLKSLLFCIVNRPNNVDNHHHQQPLIKFSPLLNHNPHELVYHLDLGVYGDNPILPRPNQLNDLPSPRLLHTHFPYQSLPESIKDSSCKILYIARNPLDTCVSQWFWHTTLIKKRTKDEDFQPPTIEEFFEEFCLGKFPYGPYFEHVIEFWKQSLEQPNKVLFLKYEDLKGDNAMLHLKKLAEFLGLPFSFEEESNGVINEIMEFCSIDNLKELEVNKIGFMNKFVEKKNFFRKGEVGDWTNYFTPPMIDKINTLMEQKLGGSGLSFQQLPQS</sequence>
<evidence type="ECO:0000256" key="2">
    <source>
        <dbReference type="ARBA" id="ARBA00022679"/>
    </source>
</evidence>
<reference evidence="6" key="2">
    <citation type="submission" date="2025-08" db="UniProtKB">
        <authorList>
            <consortium name="RefSeq"/>
        </authorList>
    </citation>
    <scope>IDENTIFICATION</scope>
    <source>
        <tissue evidence="6">Leaf</tissue>
    </source>
</reference>
<dbReference type="EC" id="2.8.2.-" evidence="3"/>
<evidence type="ECO:0000256" key="3">
    <source>
        <dbReference type="RuleBase" id="RU361155"/>
    </source>
</evidence>
<dbReference type="InterPro" id="IPR000863">
    <property type="entry name" value="Sulfotransferase_dom"/>
</dbReference>
<comment type="similarity">
    <text evidence="1 3">Belongs to the sulfotransferase 1 family.</text>
</comment>
<dbReference type="GO" id="GO:0005737">
    <property type="term" value="C:cytoplasm"/>
    <property type="evidence" value="ECO:0000318"/>
    <property type="project" value="GO_Central"/>
</dbReference>
<dbReference type="AlphaFoldDB" id="A0A9R0ITQ6"/>
<reference evidence="5" key="1">
    <citation type="journal article" date="2021" name="Nat. Commun.">
        <title>Genomic analyses provide insights into spinach domestication and the genetic basis of agronomic traits.</title>
        <authorList>
            <person name="Cai X."/>
            <person name="Sun X."/>
            <person name="Xu C."/>
            <person name="Sun H."/>
            <person name="Wang X."/>
            <person name="Ge C."/>
            <person name="Zhang Z."/>
            <person name="Wang Q."/>
            <person name="Fei Z."/>
            <person name="Jiao C."/>
            <person name="Wang Q."/>
        </authorList>
    </citation>
    <scope>NUCLEOTIDE SEQUENCE [LARGE SCALE GENOMIC DNA]</scope>
    <source>
        <strain evidence="5">cv. Varoflay</strain>
    </source>
</reference>
<dbReference type="SUPFAM" id="SSF52540">
    <property type="entry name" value="P-loop containing nucleoside triphosphate hydrolases"/>
    <property type="match status" value="1"/>
</dbReference>
<dbReference type="GO" id="GO:0008146">
    <property type="term" value="F:sulfotransferase activity"/>
    <property type="evidence" value="ECO:0000318"/>
    <property type="project" value="GO_Central"/>
</dbReference>
<dbReference type="InterPro" id="IPR027417">
    <property type="entry name" value="P-loop_NTPase"/>
</dbReference>
<feature type="domain" description="Sulfotransferase" evidence="4">
    <location>
        <begin position="67"/>
        <end position="343"/>
    </location>
</feature>
<keyword evidence="5" id="KW-1185">Reference proteome</keyword>
<dbReference type="RefSeq" id="XP_021855367.2">
    <property type="nucleotide sequence ID" value="XM_021999675.2"/>
</dbReference>
<dbReference type="KEGG" id="soe:110794709"/>
<gene>
    <name evidence="6" type="primary">LOC110794709</name>
</gene>
<keyword evidence="2 3" id="KW-0808">Transferase</keyword>
<dbReference type="GO" id="GO:0051923">
    <property type="term" value="P:sulfation"/>
    <property type="evidence" value="ECO:0000318"/>
    <property type="project" value="GO_Central"/>
</dbReference>
<evidence type="ECO:0000259" key="4">
    <source>
        <dbReference type="Pfam" id="PF00685"/>
    </source>
</evidence>